<organism evidence="3">
    <name type="scientific">Amphimedon queenslandica</name>
    <name type="common">Sponge</name>
    <dbReference type="NCBI Taxonomy" id="400682"/>
    <lineage>
        <taxon>Eukaryota</taxon>
        <taxon>Metazoa</taxon>
        <taxon>Porifera</taxon>
        <taxon>Demospongiae</taxon>
        <taxon>Heteroscleromorpha</taxon>
        <taxon>Haplosclerida</taxon>
        <taxon>Niphatidae</taxon>
        <taxon>Amphimedon</taxon>
    </lineage>
</organism>
<comment type="similarity">
    <text evidence="1">Belongs to the lipase maturation factor family.</text>
</comment>
<comment type="function">
    <text evidence="1">Involved in the maturation of specific proteins in the endoplasmic reticulum.</text>
</comment>
<dbReference type="InterPro" id="IPR009613">
    <property type="entry name" value="LMF"/>
</dbReference>
<accession>A0A1X7TQV3</accession>
<dbReference type="InterPro" id="IPR057434">
    <property type="entry name" value="LMF1/2_N"/>
</dbReference>
<evidence type="ECO:0000256" key="1">
    <source>
        <dbReference type="RuleBase" id="RU361229"/>
    </source>
</evidence>
<sequence length="126" mass="13544">MIGAGLIKMRGDSCWRDLTCMNYHYETQPVPNPLSYYLHQSPEIIHNIETMAEQGQTYASEVNAIFGETSALTARNVEEMFIEITCKLPPDCLTSLPAGASLLRQTDTPCAKGGCCGGGGGDKGPS</sequence>
<dbReference type="InParanoid" id="A0A1X7TQV3"/>
<dbReference type="GO" id="GO:0005789">
    <property type="term" value="C:endoplasmic reticulum membrane"/>
    <property type="evidence" value="ECO:0007669"/>
    <property type="project" value="TreeGrafter"/>
</dbReference>
<evidence type="ECO:0000313" key="3">
    <source>
        <dbReference type="EnsemblMetazoa" id="Aqu2.1.17335_001"/>
    </source>
</evidence>
<dbReference type="PANTHER" id="PTHR14463:SF10">
    <property type="entry name" value="LIPASE MATURATION FACTOR 1"/>
    <property type="match status" value="1"/>
</dbReference>
<dbReference type="Pfam" id="PF06762">
    <property type="entry name" value="LMF1"/>
    <property type="match status" value="1"/>
</dbReference>
<dbReference type="InterPro" id="IPR027417">
    <property type="entry name" value="P-loop_NTPase"/>
</dbReference>
<dbReference type="PANTHER" id="PTHR14463">
    <property type="entry name" value="LIPASE MATURATION FACTOR"/>
    <property type="match status" value="1"/>
</dbReference>
<protein>
    <recommendedName>
        <fullName evidence="1">Lipase maturation factor</fullName>
    </recommendedName>
</protein>
<reference evidence="3" key="1">
    <citation type="submission" date="2017-05" db="UniProtKB">
        <authorList>
            <consortium name="EnsemblMetazoa"/>
        </authorList>
    </citation>
    <scope>IDENTIFICATION</scope>
</reference>
<comment type="subcellular location">
    <subcellularLocation>
        <location evidence="1">Endoplasmic reticulum membrane</location>
        <topology evidence="1">Multi-pass membrane protein</topology>
    </subcellularLocation>
</comment>
<dbReference type="GO" id="GO:0051604">
    <property type="term" value="P:protein maturation"/>
    <property type="evidence" value="ECO:0007669"/>
    <property type="project" value="InterPro"/>
</dbReference>
<feature type="domain" description="Lipase maturation factor 1/2 N-terminal" evidence="2">
    <location>
        <begin position="1"/>
        <end position="53"/>
    </location>
</feature>
<proteinExistence type="inferred from homology"/>
<evidence type="ECO:0000259" key="2">
    <source>
        <dbReference type="Pfam" id="PF06762"/>
    </source>
</evidence>
<dbReference type="AlphaFoldDB" id="A0A1X7TQV3"/>
<keyword evidence="1" id="KW-0256">Endoplasmic reticulum</keyword>
<dbReference type="GO" id="GO:0005525">
    <property type="term" value="F:GTP binding"/>
    <property type="evidence" value="ECO:0007669"/>
    <property type="project" value="InterPro"/>
</dbReference>
<dbReference type="OrthoDB" id="9909540at2759"/>
<name>A0A1X7TQV3_AMPQE</name>
<dbReference type="GO" id="GO:0003924">
    <property type="term" value="F:GTPase activity"/>
    <property type="evidence" value="ECO:0007669"/>
    <property type="project" value="InterPro"/>
</dbReference>
<dbReference type="EnsemblMetazoa" id="Aqu2.1.17335_001">
    <property type="protein sequence ID" value="Aqu2.1.17335_001"/>
    <property type="gene ID" value="Aqu2.1.17335"/>
</dbReference>
<dbReference type="Gene3D" id="3.40.50.300">
    <property type="entry name" value="P-loop containing nucleotide triphosphate hydrolases"/>
    <property type="match status" value="1"/>
</dbReference>